<dbReference type="Proteomes" id="UP000054272">
    <property type="component" value="Unassembled WGS sequence"/>
</dbReference>
<dbReference type="InterPro" id="IPR051701">
    <property type="entry name" value="Mito_OM_Translocase_MSP1"/>
</dbReference>
<evidence type="ECO:0000256" key="2">
    <source>
        <dbReference type="ARBA" id="ARBA00022741"/>
    </source>
</evidence>
<dbReference type="InterPro" id="IPR041569">
    <property type="entry name" value="AAA_lid_3"/>
</dbReference>
<dbReference type="PANTHER" id="PTHR45644">
    <property type="entry name" value="AAA ATPASE, PUTATIVE (AFU_ORTHOLOGUE AFUA_2G12920)-RELATED-RELATED"/>
    <property type="match status" value="1"/>
</dbReference>
<dbReference type="InterPro" id="IPR003593">
    <property type="entry name" value="AAA+_ATPase"/>
</dbReference>
<feature type="domain" description="AAA+ ATPase" evidence="7">
    <location>
        <begin position="738"/>
        <end position="880"/>
    </location>
</feature>
<evidence type="ECO:0000259" key="7">
    <source>
        <dbReference type="SMART" id="SM00382"/>
    </source>
</evidence>
<organism evidence="8 9">
    <name type="scientific">Cryptococcus gattii EJB2</name>
    <dbReference type="NCBI Taxonomy" id="1296103"/>
    <lineage>
        <taxon>Eukaryota</taxon>
        <taxon>Fungi</taxon>
        <taxon>Dikarya</taxon>
        <taxon>Basidiomycota</taxon>
        <taxon>Agaricomycotina</taxon>
        <taxon>Tremellomycetes</taxon>
        <taxon>Tremellales</taxon>
        <taxon>Cryptococcaceae</taxon>
        <taxon>Cryptococcus</taxon>
        <taxon>Cryptococcus gattii species complex</taxon>
    </lineage>
</organism>
<feature type="region of interest" description="Disordered" evidence="6">
    <location>
        <begin position="1121"/>
        <end position="1159"/>
    </location>
</feature>
<dbReference type="SMART" id="SM00382">
    <property type="entry name" value="AAA"/>
    <property type="match status" value="1"/>
</dbReference>
<gene>
    <name evidence="8" type="ORF">I306_06379</name>
</gene>
<evidence type="ECO:0000256" key="3">
    <source>
        <dbReference type="ARBA" id="ARBA00022787"/>
    </source>
</evidence>
<dbReference type="Pfam" id="PF00004">
    <property type="entry name" value="AAA"/>
    <property type="match status" value="1"/>
</dbReference>
<evidence type="ECO:0000256" key="1">
    <source>
        <dbReference type="ARBA" id="ARBA00004572"/>
    </source>
</evidence>
<dbReference type="Gene3D" id="1.10.8.60">
    <property type="match status" value="1"/>
</dbReference>
<dbReference type="InterPro" id="IPR027417">
    <property type="entry name" value="P-loop_NTPase"/>
</dbReference>
<proteinExistence type="predicted"/>
<keyword evidence="9" id="KW-1185">Reference proteome</keyword>
<keyword evidence="3" id="KW-1000">Mitochondrion outer membrane</keyword>
<evidence type="ECO:0000256" key="5">
    <source>
        <dbReference type="ARBA" id="ARBA00023128"/>
    </source>
</evidence>
<feature type="compositionally biased region" description="Low complexity" evidence="6">
    <location>
        <begin position="62"/>
        <end position="71"/>
    </location>
</feature>
<dbReference type="SUPFAM" id="SSF52540">
    <property type="entry name" value="P-loop containing nucleoside triphosphate hydrolases"/>
    <property type="match status" value="1"/>
</dbReference>
<protein>
    <submittedName>
        <fullName evidence="8">ATPase</fullName>
    </submittedName>
</protein>
<evidence type="ECO:0000313" key="9">
    <source>
        <dbReference type="Proteomes" id="UP000054272"/>
    </source>
</evidence>
<evidence type="ECO:0000313" key="8">
    <source>
        <dbReference type="EMBL" id="KIR76594.1"/>
    </source>
</evidence>
<keyword evidence="3" id="KW-0472">Membrane</keyword>
<keyword evidence="4" id="KW-0067">ATP-binding</keyword>
<name>A0ABR5BLT5_9TREE</name>
<reference evidence="8 9" key="1">
    <citation type="submission" date="2015-01" db="EMBL/GenBank/DDBJ databases">
        <title>The Genome Sequence of Cryptococcus gattii EJB2.</title>
        <authorList>
            <consortium name="The Broad Institute Genomics Platform"/>
            <person name="Cuomo C."/>
            <person name="Litvintseva A."/>
            <person name="Chen Y."/>
            <person name="Heitman J."/>
            <person name="Sun S."/>
            <person name="Springer D."/>
            <person name="Dromer F."/>
            <person name="Young S."/>
            <person name="Zeng Q."/>
            <person name="Gargeya S."/>
            <person name="Abouelleil A."/>
            <person name="Alvarado L."/>
            <person name="Chapman S.B."/>
            <person name="Gainer-Dewar J."/>
            <person name="Goldberg J."/>
            <person name="Griggs A."/>
            <person name="Gujja S."/>
            <person name="Hansen M."/>
            <person name="Howarth C."/>
            <person name="Imamovic A."/>
            <person name="Larimer J."/>
            <person name="Murphy C."/>
            <person name="Naylor J."/>
            <person name="Pearson M."/>
            <person name="Priest M."/>
            <person name="Roberts A."/>
            <person name="Saif S."/>
            <person name="Shea T."/>
            <person name="Sykes S."/>
            <person name="Wortman J."/>
            <person name="Nusbaum C."/>
            <person name="Birren B."/>
        </authorList>
    </citation>
    <scope>NUCLEOTIDE SEQUENCE [LARGE SCALE GENOMIC DNA]</scope>
    <source>
        <strain evidence="8 9">EJB2</strain>
    </source>
</reference>
<sequence length="1159" mass="124745">MRRISPHPLRQRLALRPSPARTLQTTSAIHFPRSPAPRRTFAAASLPAAAHSPPPPPPPPAATATATATDPAPTGLVSYATEVIAPSPPAALPPDLHPALTHLSTAFLPRNQHLAADPASSPFTHVISFPPAAHGRAQTEPAAEEEDSEPLPENVVALASPFEGGDIYLKDAVHQLANHMHADIVRLDLVMGVALDGIAGPLGVCGPPPLSQALNPLYQGVPSPFPNFRKDAREAEDQEEGMGLGFTSMPVAVLGGGGLPVPHMGHMGQQEEDMMAGRANEEWISFFSRIINADTAEAGKKRIVLLESPLAMSKTFPIWWPSLVEAVQRRRRGLITPGRKKMVPKNGTVDPSLVHPTSIVLQCTPSPLLPHTSPSMFAPTEKEDHELAAEEHVDEVDEQEEATHAAISALEDKFRSMGFNVHHHVEVVKPRSGAKLWWGNEESDPAGRREGDQSRLKAILNKGLSSVLPPFDQSSDSGNPPRNPLQRLLMSRLGHLHPRSDQTESSGSAPLVWKAFPIVPLHRNFDAEKESRTLRRRIYSAALIARAVYQLGGELQDPLGVLKLSESTGKPLTRKTGPSSVTKGYGNTVVSWPDALHIASIAVGQAVQTGQADGDVAIIHWADIIAARQAAVEEKTMTADHLSKHIPSAPKDTPPKTTTTEPQEEAIDPVVEKIRKDKKLSQHEKRLLNCIVDPSKLASTTFRDVHLPEKTIDGIRSMISLPLLFPEAFRGGVLKDHATTGALLFGPPGTGKTLLARAVAAESGARMLAIQPSDVNDMYVGEGEKLVKAVFSLARRLSPCVVFLDEVDALFGARISRGSSGSMSHNLILTEFMQEMDGLSSAIANKDKRVVVIGATNRPFDLDDAVMRRLPRRLLVDLPDVQDRKAILEILLRGEQLGQDVHLDQIAKETDGFSGSDLKHLCVSAALSAVKDTVNVPWRHLSPLSAASLSSRSEQRPRTPLPGAGGGGGGGGLGNEILVMAPGEGGGGGGGGRKKVRVKKEKASSTATATYAQPIVSSTAREESASASDTPDEEQQLGTSETPERAEQEQLLSADRTRDTSPIEDTPEPVKAPMEEEEEVVQTMPKRVLMQKHFKIALEEIRPSASEEGSLPELRKWAEQFGEGGKRKGKKSGFGKGFGFSDEPVKDRDTGYGKVKQDD</sequence>
<feature type="region of interest" description="Disordered" evidence="6">
    <location>
        <begin position="947"/>
        <end position="1084"/>
    </location>
</feature>
<dbReference type="Pfam" id="PF17862">
    <property type="entry name" value="AAA_lid_3"/>
    <property type="match status" value="1"/>
</dbReference>
<comment type="subcellular location">
    <subcellularLocation>
        <location evidence="1">Mitochondrion outer membrane</location>
        <topology evidence="1">Single-pass membrane protein</topology>
    </subcellularLocation>
</comment>
<evidence type="ECO:0000256" key="4">
    <source>
        <dbReference type="ARBA" id="ARBA00022840"/>
    </source>
</evidence>
<feature type="region of interest" description="Disordered" evidence="6">
    <location>
        <begin position="639"/>
        <end position="663"/>
    </location>
</feature>
<dbReference type="InterPro" id="IPR003959">
    <property type="entry name" value="ATPase_AAA_core"/>
</dbReference>
<keyword evidence="2" id="KW-0547">Nucleotide-binding</keyword>
<accession>A0ABR5BLT5</accession>
<evidence type="ECO:0000256" key="6">
    <source>
        <dbReference type="SAM" id="MobiDB-lite"/>
    </source>
</evidence>
<feature type="compositionally biased region" description="Basic and acidic residues" evidence="6">
    <location>
        <begin position="1143"/>
        <end position="1159"/>
    </location>
</feature>
<keyword evidence="5" id="KW-0496">Mitochondrion</keyword>
<dbReference type="InterPro" id="IPR003960">
    <property type="entry name" value="ATPase_AAA_CS"/>
</dbReference>
<feature type="compositionally biased region" description="Gly residues" evidence="6">
    <location>
        <begin position="963"/>
        <end position="974"/>
    </location>
</feature>
<feature type="region of interest" description="Disordered" evidence="6">
    <location>
        <begin position="45"/>
        <end position="71"/>
    </location>
</feature>
<dbReference type="EMBL" id="KN848786">
    <property type="protein sequence ID" value="KIR76594.1"/>
    <property type="molecule type" value="Genomic_DNA"/>
</dbReference>
<feature type="compositionally biased region" description="Pro residues" evidence="6">
    <location>
        <begin position="52"/>
        <end position="61"/>
    </location>
</feature>
<dbReference type="PANTHER" id="PTHR45644:SF56">
    <property type="entry name" value="AAA ATPASE, PUTATIVE (AFU_ORTHOLOGUE AFUA_2G12920)-RELATED"/>
    <property type="match status" value="1"/>
</dbReference>
<dbReference type="Gene3D" id="3.40.50.300">
    <property type="entry name" value="P-loop containing nucleotide triphosphate hydrolases"/>
    <property type="match status" value="1"/>
</dbReference>
<dbReference type="PROSITE" id="PS00674">
    <property type="entry name" value="AAA"/>
    <property type="match status" value="1"/>
</dbReference>